<evidence type="ECO:0000256" key="1">
    <source>
        <dbReference type="SAM" id="MobiDB-lite"/>
    </source>
</evidence>
<dbReference type="PANTHER" id="PTHR42886">
    <property type="entry name" value="RE40534P-RELATED"/>
    <property type="match status" value="1"/>
</dbReference>
<dbReference type="InterPro" id="IPR029058">
    <property type="entry name" value="AB_hydrolase_fold"/>
</dbReference>
<gene>
    <name evidence="3" type="ORF">GGD71_004118</name>
</gene>
<feature type="region of interest" description="Disordered" evidence="1">
    <location>
        <begin position="1"/>
        <end position="22"/>
    </location>
</feature>
<organism evidence="3 4">
    <name type="scientific">Variovorax guangxiensis</name>
    <dbReference type="NCBI Taxonomy" id="1775474"/>
    <lineage>
        <taxon>Bacteria</taxon>
        <taxon>Pseudomonadati</taxon>
        <taxon>Pseudomonadota</taxon>
        <taxon>Betaproteobacteria</taxon>
        <taxon>Burkholderiales</taxon>
        <taxon>Comamonadaceae</taxon>
        <taxon>Variovorax</taxon>
    </lineage>
</organism>
<evidence type="ECO:0000259" key="2">
    <source>
        <dbReference type="Pfam" id="PF12146"/>
    </source>
</evidence>
<dbReference type="Gene3D" id="3.40.50.1820">
    <property type="entry name" value="alpha/beta hydrolase"/>
    <property type="match status" value="1"/>
</dbReference>
<dbReference type="Pfam" id="PF12146">
    <property type="entry name" value="Hydrolase_4"/>
    <property type="match status" value="1"/>
</dbReference>
<protein>
    <recommendedName>
        <fullName evidence="2">Serine aminopeptidase S33 domain-containing protein</fullName>
    </recommendedName>
</protein>
<proteinExistence type="predicted"/>
<dbReference type="AlphaFoldDB" id="A0A840FLA6"/>
<dbReference type="SUPFAM" id="SSF53474">
    <property type="entry name" value="alpha/beta-Hydrolases"/>
    <property type="match status" value="1"/>
</dbReference>
<dbReference type="InterPro" id="IPR022742">
    <property type="entry name" value="Hydrolase_4"/>
</dbReference>
<reference evidence="3 4" key="1">
    <citation type="submission" date="2020-08" db="EMBL/GenBank/DDBJ databases">
        <title>Genomic Encyclopedia of Type Strains, Phase IV (KMG-V): Genome sequencing to study the core and pangenomes of soil and plant-associated prokaryotes.</title>
        <authorList>
            <person name="Whitman W."/>
        </authorList>
    </citation>
    <scope>NUCLEOTIDE SEQUENCE [LARGE SCALE GENOMIC DNA]</scope>
    <source>
        <strain evidence="3 4">34/80</strain>
    </source>
</reference>
<name>A0A840FLA6_9BURK</name>
<evidence type="ECO:0000313" key="3">
    <source>
        <dbReference type="EMBL" id="MBB4223336.1"/>
    </source>
</evidence>
<comment type="caution">
    <text evidence="3">The sequence shown here is derived from an EMBL/GenBank/DDBJ whole genome shotgun (WGS) entry which is preliminary data.</text>
</comment>
<accession>A0A840FLA6</accession>
<dbReference type="PANTHER" id="PTHR42886:SF53">
    <property type="entry name" value="ALPHA_BETA-HYDROLASES SUPERFAMILY PROTEIN"/>
    <property type="match status" value="1"/>
</dbReference>
<evidence type="ECO:0000313" key="4">
    <source>
        <dbReference type="Proteomes" id="UP000524450"/>
    </source>
</evidence>
<sequence length="241" mass="25301">MLAPMDDDFSVPSGAHTLRGTITGNAAGDAPRLLALHGGGQSSRRGIQYLLAGLARAGLASAAFDFSGHGESTGQVEGSSLNERVAQAMAVAGHVAPGRRLSLIGTSMGGHVACSLVERLRPPALMLFCPAAYVAEAQGAPFGPSFQGILRSTVDYASSPAFTALERYEGRLLLVYGSEDAVIPAQVLAQYERRARRAKSVEVVRLEGAGHKLHDWLQAHPRDHERVLGAMLRALEAAPAG</sequence>
<dbReference type="EMBL" id="JACIFZ010000004">
    <property type="protein sequence ID" value="MBB4223336.1"/>
    <property type="molecule type" value="Genomic_DNA"/>
</dbReference>
<feature type="domain" description="Serine aminopeptidase S33" evidence="2">
    <location>
        <begin position="33"/>
        <end position="146"/>
    </location>
</feature>
<dbReference type="Proteomes" id="UP000524450">
    <property type="component" value="Unassembled WGS sequence"/>
</dbReference>
<dbReference type="RefSeq" id="WP_260319361.1">
    <property type="nucleotide sequence ID" value="NZ_JACIFZ010000004.1"/>
</dbReference>